<keyword evidence="10" id="KW-1185">Reference proteome</keyword>
<sequence length="177" mass="19481">MKNAAVAKRYAEALIELAKGQGKTDAVEQELKSIVDVLNAHPELGSILLHPSIPLDAKKQQITDLFGGRVSDTVLNFLKVLFDARRQDAIADVYNEYVRLADLEKGRVKAEVETAVPLTEAELSSLKQTLGTNGKQVEVTTTVNPSLIGGARVRIGDRVFDYSVASQLNRFRQTLKY</sequence>
<comment type="similarity">
    <text evidence="8">Belongs to the ATPase delta chain family.</text>
</comment>
<keyword evidence="4 8" id="KW-0406">Ion transport</keyword>
<keyword evidence="3 8" id="KW-0375">Hydrogen ion transport</keyword>
<dbReference type="Pfam" id="PF00213">
    <property type="entry name" value="OSCP"/>
    <property type="match status" value="1"/>
</dbReference>
<comment type="function">
    <text evidence="8">F(1)F(0) ATP synthase produces ATP from ADP in the presence of a proton or sodium gradient. F-type ATPases consist of two structural domains, F(1) containing the extramembraneous catalytic core and F(0) containing the membrane proton channel, linked together by a central stalk and a peripheral stalk. During catalysis, ATP synthesis in the catalytic domain of F(1) is coupled via a rotary mechanism of the central stalk subunits to proton translocation.</text>
</comment>
<dbReference type="PRINTS" id="PR00125">
    <property type="entry name" value="ATPASEDELTA"/>
</dbReference>
<evidence type="ECO:0000256" key="7">
    <source>
        <dbReference type="ARBA" id="ARBA00023310"/>
    </source>
</evidence>
<evidence type="ECO:0000256" key="1">
    <source>
        <dbReference type="ARBA" id="ARBA00004370"/>
    </source>
</evidence>
<evidence type="ECO:0000256" key="8">
    <source>
        <dbReference type="HAMAP-Rule" id="MF_01416"/>
    </source>
</evidence>
<dbReference type="InterPro" id="IPR000711">
    <property type="entry name" value="ATPase_OSCP/dsu"/>
</dbReference>
<comment type="function">
    <text evidence="8">This protein is part of the stalk that links CF(0) to CF(1). It either transmits conformational changes from CF(0) to CF(1) or is implicated in proton conduction.</text>
</comment>
<dbReference type="NCBIfam" id="TIGR01145">
    <property type="entry name" value="ATP_synt_delta"/>
    <property type="match status" value="1"/>
</dbReference>
<keyword evidence="2 8" id="KW-0813">Transport</keyword>
<dbReference type="SUPFAM" id="SSF47928">
    <property type="entry name" value="N-terminal domain of the delta subunit of the F1F0-ATP synthase"/>
    <property type="match status" value="1"/>
</dbReference>
<accession>A0ABT3WY10</accession>
<dbReference type="RefSeq" id="WP_267150789.1">
    <property type="nucleotide sequence ID" value="NZ_JAPMLT010000002.1"/>
</dbReference>
<evidence type="ECO:0000256" key="2">
    <source>
        <dbReference type="ARBA" id="ARBA00022448"/>
    </source>
</evidence>
<evidence type="ECO:0000256" key="4">
    <source>
        <dbReference type="ARBA" id="ARBA00023065"/>
    </source>
</evidence>
<evidence type="ECO:0000313" key="9">
    <source>
        <dbReference type="EMBL" id="MCX7569550.1"/>
    </source>
</evidence>
<protein>
    <recommendedName>
        <fullName evidence="8">ATP synthase subunit delta</fullName>
    </recommendedName>
    <alternativeName>
        <fullName evidence="8">ATP synthase F(1) sector subunit delta</fullName>
    </alternativeName>
    <alternativeName>
        <fullName evidence="8">F-type ATPase subunit delta</fullName>
        <shortName evidence="8">F-ATPase subunit delta</shortName>
    </alternativeName>
</protein>
<dbReference type="InterPro" id="IPR026015">
    <property type="entry name" value="ATP_synth_OSCP/delta_N_sf"/>
</dbReference>
<dbReference type="Proteomes" id="UP001208017">
    <property type="component" value="Unassembled WGS sequence"/>
</dbReference>
<proteinExistence type="inferred from homology"/>
<keyword evidence="7 8" id="KW-0066">ATP synthesis</keyword>
<evidence type="ECO:0000313" key="10">
    <source>
        <dbReference type="Proteomes" id="UP001208017"/>
    </source>
</evidence>
<dbReference type="Gene3D" id="1.10.520.20">
    <property type="entry name" value="N-terminal domain of the delta subunit of the F1F0-ATP synthase"/>
    <property type="match status" value="1"/>
</dbReference>
<keyword evidence="5 8" id="KW-0472">Membrane</keyword>
<evidence type="ECO:0000256" key="3">
    <source>
        <dbReference type="ARBA" id="ARBA00022781"/>
    </source>
</evidence>
<dbReference type="PROSITE" id="PS00389">
    <property type="entry name" value="ATPASE_DELTA"/>
    <property type="match status" value="1"/>
</dbReference>
<dbReference type="EMBL" id="JAPMLT010000002">
    <property type="protein sequence ID" value="MCX7569550.1"/>
    <property type="molecule type" value="Genomic_DNA"/>
</dbReference>
<evidence type="ECO:0000256" key="6">
    <source>
        <dbReference type="ARBA" id="ARBA00023196"/>
    </source>
</evidence>
<reference evidence="9 10" key="1">
    <citation type="submission" date="2022-11" db="EMBL/GenBank/DDBJ databases">
        <title>Study of microbial diversity in lake waters.</title>
        <authorList>
            <person name="Zhang J."/>
        </authorList>
    </citation>
    <scope>NUCLEOTIDE SEQUENCE [LARGE SCALE GENOMIC DNA]</scope>
    <source>
        <strain evidence="9 10">DT12</strain>
    </source>
</reference>
<dbReference type="NCBIfam" id="NF004403">
    <property type="entry name" value="PRK05758.2-4"/>
    <property type="match status" value="1"/>
</dbReference>
<dbReference type="PANTHER" id="PTHR11910">
    <property type="entry name" value="ATP SYNTHASE DELTA CHAIN"/>
    <property type="match status" value="1"/>
</dbReference>
<evidence type="ECO:0000256" key="5">
    <source>
        <dbReference type="ARBA" id="ARBA00023136"/>
    </source>
</evidence>
<dbReference type="InterPro" id="IPR020781">
    <property type="entry name" value="ATPase_OSCP/d_CS"/>
</dbReference>
<comment type="subcellular location">
    <subcellularLocation>
        <location evidence="8">Cell membrane</location>
        <topology evidence="8">Peripheral membrane protein</topology>
    </subcellularLocation>
    <subcellularLocation>
        <location evidence="1">Membrane</location>
    </subcellularLocation>
</comment>
<keyword evidence="6 8" id="KW-0139">CF(1)</keyword>
<gene>
    <name evidence="8" type="primary">atpH</name>
    <name evidence="9" type="ORF">OS242_06210</name>
</gene>
<organism evidence="9 10">
    <name type="scientific">Tumebacillus lacus</name>
    <dbReference type="NCBI Taxonomy" id="2995335"/>
    <lineage>
        <taxon>Bacteria</taxon>
        <taxon>Bacillati</taxon>
        <taxon>Bacillota</taxon>
        <taxon>Bacilli</taxon>
        <taxon>Bacillales</taxon>
        <taxon>Alicyclobacillaceae</taxon>
        <taxon>Tumebacillus</taxon>
    </lineage>
</organism>
<comment type="caution">
    <text evidence="9">The sequence shown here is derived from an EMBL/GenBank/DDBJ whole genome shotgun (WGS) entry which is preliminary data.</text>
</comment>
<keyword evidence="8" id="KW-1003">Cell membrane</keyword>
<name>A0ABT3WY10_9BACL</name>
<dbReference type="HAMAP" id="MF_01416">
    <property type="entry name" value="ATP_synth_delta_bact"/>
    <property type="match status" value="1"/>
</dbReference>